<reference evidence="1" key="1">
    <citation type="submission" date="2023-07" db="EMBL/GenBank/DDBJ databases">
        <authorList>
            <consortium name="CYATHOMIX"/>
        </authorList>
    </citation>
    <scope>NUCLEOTIDE SEQUENCE</scope>
    <source>
        <strain evidence="1">N/A</strain>
    </source>
</reference>
<evidence type="ECO:0000313" key="1">
    <source>
        <dbReference type="EMBL" id="CAJ0602027.1"/>
    </source>
</evidence>
<comment type="caution">
    <text evidence="1">The sequence shown here is derived from an EMBL/GenBank/DDBJ whole genome shotgun (WGS) entry which is preliminary data.</text>
</comment>
<protein>
    <submittedName>
        <fullName evidence="1">Uncharacterized protein</fullName>
    </submittedName>
</protein>
<dbReference type="Proteomes" id="UP001176961">
    <property type="component" value="Unassembled WGS sequence"/>
</dbReference>
<name>A0AA36H166_CYLNA</name>
<evidence type="ECO:0000313" key="2">
    <source>
        <dbReference type="Proteomes" id="UP001176961"/>
    </source>
</evidence>
<proteinExistence type="predicted"/>
<sequence length="169" mass="19610">MVMPLAVYPPLEHNVSRHEYTVPTNHHHMMMKSLKKMPPLPPPLLDDEVEQDLLLMPAWKQTNGQEIVYVVHRNRAVTREVYEDGVKKTARYAGEFTDVNYEPWIVFVNHLPVEDNNIFEEMKCTQPAHRGHSPQYGYLPEDYAGGYLRKNVAILETKLTELAAKRESQ</sequence>
<organism evidence="1 2">
    <name type="scientific">Cylicocyclus nassatus</name>
    <name type="common">Nematode worm</name>
    <dbReference type="NCBI Taxonomy" id="53992"/>
    <lineage>
        <taxon>Eukaryota</taxon>
        <taxon>Metazoa</taxon>
        <taxon>Ecdysozoa</taxon>
        <taxon>Nematoda</taxon>
        <taxon>Chromadorea</taxon>
        <taxon>Rhabditida</taxon>
        <taxon>Rhabditina</taxon>
        <taxon>Rhabditomorpha</taxon>
        <taxon>Strongyloidea</taxon>
        <taxon>Strongylidae</taxon>
        <taxon>Cylicocyclus</taxon>
    </lineage>
</organism>
<accession>A0AA36H166</accession>
<dbReference type="EMBL" id="CATQJL010000305">
    <property type="protein sequence ID" value="CAJ0602027.1"/>
    <property type="molecule type" value="Genomic_DNA"/>
</dbReference>
<dbReference type="AlphaFoldDB" id="A0AA36H166"/>
<keyword evidence="2" id="KW-1185">Reference proteome</keyword>
<gene>
    <name evidence="1" type="ORF">CYNAS_LOCUS14010</name>
</gene>